<name>A0A4D6SYR5_9EUPU</name>
<evidence type="ECO:0000256" key="7">
    <source>
        <dbReference type="ARBA" id="ARBA00049551"/>
    </source>
</evidence>
<feature type="transmembrane region" description="Helical" evidence="8">
    <location>
        <begin position="427"/>
        <end position="449"/>
    </location>
</feature>
<gene>
    <name evidence="11" type="primary">ND5</name>
</gene>
<keyword evidence="8" id="KW-0520">NAD</keyword>
<evidence type="ECO:0000256" key="1">
    <source>
        <dbReference type="ARBA" id="ARBA00004141"/>
    </source>
</evidence>
<evidence type="ECO:0000256" key="6">
    <source>
        <dbReference type="ARBA" id="ARBA00023136"/>
    </source>
</evidence>
<comment type="catalytic activity">
    <reaction evidence="7 8">
        <text>a ubiquinone + NADH + 5 H(+)(in) = a ubiquinol + NAD(+) + 4 H(+)(out)</text>
        <dbReference type="Rhea" id="RHEA:29091"/>
        <dbReference type="Rhea" id="RHEA-COMP:9565"/>
        <dbReference type="Rhea" id="RHEA-COMP:9566"/>
        <dbReference type="ChEBI" id="CHEBI:15378"/>
        <dbReference type="ChEBI" id="CHEBI:16389"/>
        <dbReference type="ChEBI" id="CHEBI:17976"/>
        <dbReference type="ChEBI" id="CHEBI:57540"/>
        <dbReference type="ChEBI" id="CHEBI:57945"/>
        <dbReference type="EC" id="7.1.1.2"/>
    </reaction>
</comment>
<evidence type="ECO:0000256" key="5">
    <source>
        <dbReference type="ARBA" id="ARBA00022989"/>
    </source>
</evidence>
<feature type="transmembrane region" description="Helical" evidence="8">
    <location>
        <begin position="64"/>
        <end position="88"/>
    </location>
</feature>
<keyword evidence="6 8" id="KW-0472">Membrane</keyword>
<dbReference type="InterPro" id="IPR003945">
    <property type="entry name" value="NU5C-like"/>
</dbReference>
<feature type="transmembrane region" description="Helical" evidence="8">
    <location>
        <begin position="461"/>
        <end position="485"/>
    </location>
</feature>
<evidence type="ECO:0000313" key="11">
    <source>
        <dbReference type="EMBL" id="QCG71479.1"/>
    </source>
</evidence>
<dbReference type="AlphaFoldDB" id="A0A4D6SYR5"/>
<feature type="transmembrane region" description="Helical" evidence="8">
    <location>
        <begin position="315"/>
        <end position="335"/>
    </location>
</feature>
<feature type="transmembrane region" description="Helical" evidence="8">
    <location>
        <begin position="125"/>
        <end position="145"/>
    </location>
</feature>
<keyword evidence="4 8" id="KW-0812">Transmembrane</keyword>
<feature type="transmembrane region" description="Helical" evidence="8">
    <location>
        <begin position="227"/>
        <end position="247"/>
    </location>
</feature>
<dbReference type="GO" id="GO:0016020">
    <property type="term" value="C:membrane"/>
    <property type="evidence" value="ECO:0007669"/>
    <property type="project" value="UniProtKB-SubCell"/>
</dbReference>
<feature type="domain" description="NADH-Ubiquinone oxidoreductase (complex I) chain 5 N-terminal" evidence="10">
    <location>
        <begin position="58"/>
        <end position="104"/>
    </location>
</feature>
<reference evidence="11" key="1">
    <citation type="submission" date="2018-05" db="EMBL/GenBank/DDBJ databases">
        <title>The complete mitochondrial genome of Camaenella platyodom (Pfeiffer, 1846).</title>
        <authorList>
            <person name="Wang p."/>
            <person name="Zhou w."/>
            <person name="Yang s."/>
        </authorList>
    </citation>
    <scope>NUCLEOTIDE SEQUENCE</scope>
</reference>
<dbReference type="EC" id="7.1.1.2" evidence="2 8"/>
<evidence type="ECO:0000256" key="3">
    <source>
        <dbReference type="ARBA" id="ARBA00021096"/>
    </source>
</evidence>
<keyword evidence="5 8" id="KW-1133">Transmembrane helix</keyword>
<feature type="transmembrane region" description="Helical" evidence="8">
    <location>
        <begin position="347"/>
        <end position="372"/>
    </location>
</feature>
<feature type="transmembrane region" description="Helical" evidence="8">
    <location>
        <begin position="23"/>
        <end position="44"/>
    </location>
</feature>
<feature type="transmembrane region" description="Helical" evidence="8">
    <location>
        <begin position="384"/>
        <end position="406"/>
    </location>
</feature>
<evidence type="ECO:0000259" key="10">
    <source>
        <dbReference type="Pfam" id="PF00662"/>
    </source>
</evidence>
<dbReference type="InterPro" id="IPR001516">
    <property type="entry name" value="Proton_antipo_N"/>
</dbReference>
<dbReference type="Pfam" id="PF00361">
    <property type="entry name" value="Proton_antipo_M"/>
    <property type="match status" value="1"/>
</dbReference>
<keyword evidence="8 11" id="KW-0496">Mitochondrion</keyword>
<proteinExistence type="inferred from homology"/>
<organism evidence="11">
    <name type="scientific">Camaenella platyodon</name>
    <dbReference type="NCBI Taxonomy" id="2566149"/>
    <lineage>
        <taxon>Eukaryota</taxon>
        <taxon>Metazoa</taxon>
        <taxon>Spiralia</taxon>
        <taxon>Lophotrochozoa</taxon>
        <taxon>Mollusca</taxon>
        <taxon>Gastropoda</taxon>
        <taxon>Heterobranchia</taxon>
        <taxon>Euthyneura</taxon>
        <taxon>Panpulmonata</taxon>
        <taxon>Eupulmonata</taxon>
        <taxon>Stylommatophora</taxon>
        <taxon>Helicina</taxon>
        <taxon>Camaenoidea</taxon>
        <taxon>Camaenidae</taxon>
        <taxon>Camaenella</taxon>
    </lineage>
</organism>
<feature type="domain" description="NADH:quinone oxidoreductase/Mrp antiporter transmembrane" evidence="9">
    <location>
        <begin position="121"/>
        <end position="394"/>
    </location>
</feature>
<feature type="transmembrane region" description="Helical" evidence="8">
    <location>
        <begin position="193"/>
        <end position="215"/>
    </location>
</feature>
<comment type="function">
    <text evidence="8">Core subunit of the mitochondrial membrane respiratory chain NADH dehydrogenase (Complex I) which catalyzes electron transfer from NADH through the respiratory chain, using ubiquinone as an electron acceptor. Essential for the catalytic activity and assembly of complex I.</text>
</comment>
<geneLocation type="mitochondrion" evidence="11"/>
<dbReference type="PANTHER" id="PTHR42829">
    <property type="entry name" value="NADH-UBIQUINONE OXIDOREDUCTASE CHAIN 5"/>
    <property type="match status" value="1"/>
</dbReference>
<feature type="transmembrane region" description="Helical" evidence="8">
    <location>
        <begin position="253"/>
        <end position="276"/>
    </location>
</feature>
<feature type="transmembrane region" description="Helical" evidence="8">
    <location>
        <begin position="553"/>
        <end position="570"/>
    </location>
</feature>
<dbReference type="GO" id="GO:0008137">
    <property type="term" value="F:NADH dehydrogenase (ubiquinone) activity"/>
    <property type="evidence" value="ECO:0007669"/>
    <property type="project" value="UniProtKB-EC"/>
</dbReference>
<accession>A0A4D6SYR5</accession>
<dbReference type="Pfam" id="PF00662">
    <property type="entry name" value="Proton_antipo_N"/>
    <property type="match status" value="1"/>
</dbReference>
<feature type="transmembrane region" description="Helical" evidence="8">
    <location>
        <begin position="283"/>
        <end position="303"/>
    </location>
</feature>
<evidence type="ECO:0000256" key="2">
    <source>
        <dbReference type="ARBA" id="ARBA00012944"/>
    </source>
</evidence>
<dbReference type="GO" id="GO:0015990">
    <property type="term" value="P:electron transport coupled proton transport"/>
    <property type="evidence" value="ECO:0007669"/>
    <property type="project" value="TreeGrafter"/>
</dbReference>
<sequence length="571" mass="65245">MFVEFYVLVVKLLMLVMLHKQRFTVLLFVSFCLMSVMSLFLVLLTEMTYNIMISTSNVASCDMYVSLLFDKTSLMFSSVVTLISTCVFMFSRQYMNKDLYYWRFTWVLLLFVLSMNILIFSGSLFVLLIGWDGLGVTSFLLIIYYQSNNSWQAGFLTLMINRFGDVLIMGTVFYMTLIGNTLLFNYPTSNYCLMLGLFSVAALTKSAQYPFSAWLPAAMAAPTPVSALVHSSTLVTAGVYIIIRLMTTLDFPLYMLQLFLFCGSVTSFIGGVCAIFENDIKKIIAFSTLSQLGVMMFCLGLNSHTLALLHLFTHAMFKALLFLAAGCMLMVSYGVQDIRLLGSITKNYPLILVFFNMSTFCLMGLPFLSAFYSKHAIINLMWSSPLNLICLFIMLLAISMTSVYMLRTSKIINWANNSNYIMENTKSLSVILYLPLVILFISSLSVGWLMNILDLSCMNYYVLPSIYDMLLILLVYGAAVFGVFWTKRHTIKTISNMFLMWPFWVLINVTTNNLSKQVHQMEIGWMEPQNILKPFSNYLSILNKTQRWPIKSFSGLHPVVFLVVIMLYWYY</sequence>
<keyword evidence="8" id="KW-0830">Ubiquinone</keyword>
<keyword evidence="8" id="KW-0813">Transport</keyword>
<comment type="similarity">
    <text evidence="8">Belongs to the complex I subunit 5 family.</text>
</comment>
<evidence type="ECO:0000256" key="4">
    <source>
        <dbReference type="ARBA" id="ARBA00022692"/>
    </source>
</evidence>
<comment type="subcellular location">
    <subcellularLocation>
        <location evidence="1">Membrane</location>
        <topology evidence="1">Multi-pass membrane protein</topology>
    </subcellularLocation>
</comment>
<dbReference type="PRINTS" id="PR01434">
    <property type="entry name" value="NADHDHGNASE5"/>
</dbReference>
<protein>
    <recommendedName>
        <fullName evidence="3 8">NADH-ubiquinone oxidoreductase chain 5</fullName>
        <ecNumber evidence="2 8">7.1.1.2</ecNumber>
    </recommendedName>
</protein>
<feature type="transmembrane region" description="Helical" evidence="8">
    <location>
        <begin position="166"/>
        <end position="187"/>
    </location>
</feature>
<evidence type="ECO:0000259" key="9">
    <source>
        <dbReference type="Pfam" id="PF00361"/>
    </source>
</evidence>
<evidence type="ECO:0000256" key="8">
    <source>
        <dbReference type="RuleBase" id="RU003404"/>
    </source>
</evidence>
<dbReference type="EMBL" id="MH362759">
    <property type="protein sequence ID" value="QCG71479.1"/>
    <property type="molecule type" value="Genomic_DNA"/>
</dbReference>
<dbReference type="InterPro" id="IPR001750">
    <property type="entry name" value="ND/Mrp_TM"/>
</dbReference>
<feature type="transmembrane region" description="Helical" evidence="8">
    <location>
        <begin position="100"/>
        <end position="119"/>
    </location>
</feature>
<dbReference type="GO" id="GO:0003954">
    <property type="term" value="F:NADH dehydrogenase activity"/>
    <property type="evidence" value="ECO:0007669"/>
    <property type="project" value="TreeGrafter"/>
</dbReference>
<dbReference type="GO" id="GO:0042773">
    <property type="term" value="P:ATP synthesis coupled electron transport"/>
    <property type="evidence" value="ECO:0007669"/>
    <property type="project" value="InterPro"/>
</dbReference>
<dbReference type="PANTHER" id="PTHR42829:SF2">
    <property type="entry name" value="NADH-UBIQUINONE OXIDOREDUCTASE CHAIN 5"/>
    <property type="match status" value="1"/>
</dbReference>